<dbReference type="Gene3D" id="3.20.20.80">
    <property type="entry name" value="Glycosidases"/>
    <property type="match status" value="1"/>
</dbReference>
<dbReference type="Proteomes" id="UP000011723">
    <property type="component" value="Chromosome"/>
</dbReference>
<dbReference type="STRING" id="1121362.A605_10450"/>
<sequence>MTYQDVLRELADAHGVATSYVASDGKEKTVAEDTLLKILRALDVPLGDAPDEAEVRAALTALHEAEASRPLPPTVVAVEGARPTFDVHVHHGDPADVHLLLEDGSRREVTQEDNWTTPVEVDGISWGEATFRIPGDLPQGWHTIVLQSNDRHAEATLIITPARLSTTDKYLAEPAAGVMAQIYSVRSEDSWGIGDFHDMGLLAETLAREAGADYLLVNPMHAAEPVPPVEDSPYLPTTRRFINPIYLRIEDLPEYDLLDASVREDVEELASELRELNRTPDFLERNPVYDGKLQVLHELFNLRGSGKREDAFRAYKDREGQGLQDFADWCARRELDQVHAQRAHAVSPDLDELAEFYMWLQFLCDEQLAAAQQRARDAGMSIGIMADLAVGVHPGGADAHNLAPWLAPDASVGAPPDGYNQQGQDWSQPPWNPRKLAEAGYRPWRDLLATVLRHSGGIRVDHILGLFRLYFIPRMQSPTTGTYVNFDHEALVGVLALEAERAGAVVIGEDLGTFEPWVQDVLAERGVMGTSVLWFESSPSVEGPRKQEEYRKLALSSVTTHDLPPTAGYLAGEHIDLRERLGVLTTDPEEEHRGDRAWQAQILNRVREAGEFSGTGLAERDFEGLARDERGPVGELMAGMHRFISGTPSALSCTALVDMVGDVRAQNQPGTNNEQYPNWCVPLCDGSGEPVLIEDLAGNELFRKIAEASRRH</sequence>
<dbReference type="RefSeq" id="WP_015401506.1">
    <property type="nucleotide sequence ID" value="NC_020302.1"/>
</dbReference>
<evidence type="ECO:0000256" key="3">
    <source>
        <dbReference type="ARBA" id="ARBA00012560"/>
    </source>
</evidence>
<proteinExistence type="inferred from homology"/>
<dbReference type="InterPro" id="IPR003385">
    <property type="entry name" value="Glyco_hydro_77"/>
</dbReference>
<dbReference type="PANTHER" id="PTHR32438">
    <property type="entry name" value="4-ALPHA-GLUCANOTRANSFERASE DPE1, CHLOROPLASTIC/AMYLOPLASTIC"/>
    <property type="match status" value="1"/>
</dbReference>
<evidence type="ECO:0000256" key="7">
    <source>
        <dbReference type="ARBA" id="ARBA00023277"/>
    </source>
</evidence>
<evidence type="ECO:0000256" key="5">
    <source>
        <dbReference type="ARBA" id="ARBA00022676"/>
    </source>
</evidence>
<dbReference type="InterPro" id="IPR017853">
    <property type="entry name" value="GH"/>
</dbReference>
<keyword evidence="5 10" id="KW-0328">Glycosyltransferase</keyword>
<dbReference type="AlphaFoldDB" id="M1P005"/>
<dbReference type="SUPFAM" id="SSF51445">
    <property type="entry name" value="(Trans)glycosidases"/>
    <property type="match status" value="1"/>
</dbReference>
<evidence type="ECO:0000256" key="2">
    <source>
        <dbReference type="ARBA" id="ARBA00005684"/>
    </source>
</evidence>
<dbReference type="EC" id="2.4.1.25" evidence="3 10"/>
<dbReference type="OrthoDB" id="9811841at2"/>
<accession>M1P005</accession>
<feature type="coiled-coil region" evidence="11">
    <location>
        <begin position="259"/>
        <end position="286"/>
    </location>
</feature>
<organism evidence="13 14">
    <name type="scientific">Corynebacterium halotolerans YIM 70093 = DSM 44683</name>
    <dbReference type="NCBI Taxonomy" id="1121362"/>
    <lineage>
        <taxon>Bacteria</taxon>
        <taxon>Bacillati</taxon>
        <taxon>Actinomycetota</taxon>
        <taxon>Actinomycetes</taxon>
        <taxon>Mycobacteriales</taxon>
        <taxon>Corynebacteriaceae</taxon>
        <taxon>Corynebacterium</taxon>
    </lineage>
</organism>
<keyword evidence="7 10" id="KW-0119">Carbohydrate metabolism</keyword>
<evidence type="ECO:0000259" key="12">
    <source>
        <dbReference type="Pfam" id="PF21226"/>
    </source>
</evidence>
<dbReference type="HOGENOM" id="CLU_022072_1_0_11"/>
<name>M1P005_9CORY</name>
<dbReference type="Pfam" id="PF02446">
    <property type="entry name" value="Glyco_hydro_77"/>
    <property type="match status" value="1"/>
</dbReference>
<evidence type="ECO:0000256" key="9">
    <source>
        <dbReference type="ARBA" id="ARBA00031501"/>
    </source>
</evidence>
<reference evidence="13 14" key="1">
    <citation type="journal article" date="2012" name="Stand. Genomic Sci.">
        <title>Genome sequence of the halotolerant bacterium Corynebacterium halotolerans type strain YIM 70093(T) (= DSM 44683(T)).</title>
        <authorList>
            <person name="Ruckert C."/>
            <person name="Albersmeier A."/>
            <person name="Al-Dilaimi A."/>
            <person name="Niehaus K."/>
            <person name="Szczepanowski R."/>
            <person name="Kalinowski J."/>
        </authorList>
    </citation>
    <scope>NUCLEOTIDE SEQUENCE [LARGE SCALE GENOMIC DNA]</scope>
    <source>
        <strain evidence="13">YIM 70093</strain>
    </source>
</reference>
<dbReference type="NCBIfam" id="TIGR00217">
    <property type="entry name" value="malQ"/>
    <property type="match status" value="1"/>
</dbReference>
<comment type="catalytic activity">
    <reaction evidence="1 10">
        <text>Transfers a segment of a (1-&gt;4)-alpha-D-glucan to a new position in an acceptor, which may be glucose or a (1-&gt;4)-alpha-D-glucan.</text>
        <dbReference type="EC" id="2.4.1.25"/>
    </reaction>
</comment>
<evidence type="ECO:0000256" key="4">
    <source>
        <dbReference type="ARBA" id="ARBA00020295"/>
    </source>
</evidence>
<dbReference type="PANTHER" id="PTHR32438:SF5">
    <property type="entry name" value="4-ALPHA-GLUCANOTRANSFERASE DPE1, CHLOROPLASTIC_AMYLOPLASTIC"/>
    <property type="match status" value="1"/>
</dbReference>
<dbReference type="KEGG" id="chn:A605_10450"/>
<evidence type="ECO:0000313" key="13">
    <source>
        <dbReference type="EMBL" id="AGF73090.1"/>
    </source>
</evidence>
<protein>
    <recommendedName>
        <fullName evidence="4 10">4-alpha-glucanotransferase</fullName>
        <ecNumber evidence="3 10">2.4.1.25</ecNumber>
    </recommendedName>
    <alternativeName>
        <fullName evidence="8 10">Amylomaltase</fullName>
    </alternativeName>
    <alternativeName>
        <fullName evidence="9 10">Disproportionating enzyme</fullName>
    </alternativeName>
</protein>
<dbReference type="InterPro" id="IPR048458">
    <property type="entry name" value="MalQ_N"/>
</dbReference>
<evidence type="ECO:0000256" key="10">
    <source>
        <dbReference type="RuleBase" id="RU361207"/>
    </source>
</evidence>
<evidence type="ECO:0000256" key="6">
    <source>
        <dbReference type="ARBA" id="ARBA00022679"/>
    </source>
</evidence>
<evidence type="ECO:0000256" key="11">
    <source>
        <dbReference type="SAM" id="Coils"/>
    </source>
</evidence>
<dbReference type="GO" id="GO:0005975">
    <property type="term" value="P:carbohydrate metabolic process"/>
    <property type="evidence" value="ECO:0007669"/>
    <property type="project" value="InterPro"/>
</dbReference>
<comment type="similarity">
    <text evidence="2 10">Belongs to the disproportionating enzyme family.</text>
</comment>
<dbReference type="GO" id="GO:0004134">
    <property type="term" value="F:4-alpha-glucanotransferase activity"/>
    <property type="evidence" value="ECO:0007669"/>
    <property type="project" value="UniProtKB-EC"/>
</dbReference>
<evidence type="ECO:0000256" key="1">
    <source>
        <dbReference type="ARBA" id="ARBA00000439"/>
    </source>
</evidence>
<dbReference type="EMBL" id="CP003697">
    <property type="protein sequence ID" value="AGF73090.1"/>
    <property type="molecule type" value="Genomic_DNA"/>
</dbReference>
<evidence type="ECO:0000313" key="14">
    <source>
        <dbReference type="Proteomes" id="UP000011723"/>
    </source>
</evidence>
<keyword evidence="11" id="KW-0175">Coiled coil</keyword>
<feature type="domain" description="MalQ N-terminal beta-sandwich" evidence="12">
    <location>
        <begin position="71"/>
        <end position="161"/>
    </location>
</feature>
<keyword evidence="14" id="KW-1185">Reference proteome</keyword>
<evidence type="ECO:0000256" key="8">
    <source>
        <dbReference type="ARBA" id="ARBA00031423"/>
    </source>
</evidence>
<keyword evidence="6 10" id="KW-0808">Transferase</keyword>
<dbReference type="Pfam" id="PF21226">
    <property type="entry name" value="MalQ_N"/>
    <property type="match status" value="1"/>
</dbReference>
<dbReference type="eggNOG" id="COG1640">
    <property type="taxonomic scope" value="Bacteria"/>
</dbReference>
<gene>
    <name evidence="13" type="ORF">A605_10450</name>
</gene>
<dbReference type="PATRIC" id="fig|1121362.3.peg.2117"/>